<dbReference type="STRING" id="1016849.A0A0D1YQY5"/>
<sequence length="1139" mass="129429">MASQSPVVPSKNALRALRRLALSPPTVVIGTLGSVCGVLTLNHETRRRVHLAEQIVETKRILQSVSSGTAAARLNDMFDAAEKGEDFTLQAQHAKKRRKADGSRTFSTTAIPQSEENNNLDTSDQVNAMDRRPKSFHYQERNIHPEVIEPSFATEKLTLQDIHADVVSKIVVASKQPHKPSSHPVYGRPSQPGQVAGNQPGAVRKRPKDIVHALDGVSRRQASSLALSSLRRVVPEHASGTNGLLKSGSLKDLRNARKVVSKGFHSYSAAAFQGTSIRRSASHSYAYSETAATPREIYFKHPAVRRVRSEQQLLRSLYSAKEDQKESSVEARPLIPKPGRSNRESTQCGDTQPEPASAEHDVNAQETPPGHFSWRPLGITTNAPRFRRWHHVRVVSPLSKEPDRDLNSYLAQADIPKSQIDSEKWPSLCVADFVTRGIDEETDQALKDHLHKTQPLEIDLDLHAIFEDNYLIPRNIVEHMTKTVDPKSFVSVKTFISPSDENLTYEETLRRWLAVMRHYAQGNVRHLPMAEAVFHSFRFQFEPEDVISPPVLELVRHLLATAQDSDRVQQVLFPSVVPKGLDAAAFHELAFQYLTNFCDTNDDTACVQELGKVRSVASRTRLDQKLDLFKPFIQKRLRQNDADETSALTDVLQPAYEGKYQAPRIWAECALWHASHGDWNDVQAMLDLIHANGYSRRRPVHYALLFHKLLLRYLVNNNAVRSFGFLINGIKYAGLQPMHMISTTLICACVRERRFDLVSEWTSMIREAFPRVMLNFVNQKDAWRLGRALLESGASCREIANVCREISFGRREDPFHLILKDFVRELVRLDLVHRMCSIPAHLKTAGPSDDAVRAMTLPQILDHAEQFCSTQRSTSDIDTRYEIIQSEIVAQIDAFDELGFIFQGDFQLNRTPSRAVPEASDFDRPPEYKWGPVKREATSPDLPPPHWEDLPDYPELAKAVADHYTLRRNAKLPVDHALLKQLLVQLSITRPLDALRLVETVYASHYVRGVDGKPFENGIFLRWLELVVEAGSVSSALKALWAVIDSSRHLVWTFDFATLVHMAGTVHIQKNNLHTKDWHPDHDLDYLTKRISCIRQDSPDFVEDDFSFPRWRDWEEMFKNHLVRHVSHLPYQEYPTTYD</sequence>
<evidence type="ECO:0000256" key="2">
    <source>
        <dbReference type="SAM" id="Phobius"/>
    </source>
</evidence>
<dbReference type="Proteomes" id="UP000053599">
    <property type="component" value="Unassembled WGS sequence"/>
</dbReference>
<feature type="compositionally biased region" description="Basic and acidic residues" evidence="1">
    <location>
        <begin position="320"/>
        <end position="329"/>
    </location>
</feature>
<dbReference type="HOGENOM" id="CLU_278973_0_0_1"/>
<organism evidence="3 4">
    <name type="scientific">Exophiala sideris</name>
    <dbReference type="NCBI Taxonomy" id="1016849"/>
    <lineage>
        <taxon>Eukaryota</taxon>
        <taxon>Fungi</taxon>
        <taxon>Dikarya</taxon>
        <taxon>Ascomycota</taxon>
        <taxon>Pezizomycotina</taxon>
        <taxon>Eurotiomycetes</taxon>
        <taxon>Chaetothyriomycetidae</taxon>
        <taxon>Chaetothyriales</taxon>
        <taxon>Herpotrichiellaceae</taxon>
        <taxon>Exophiala</taxon>
    </lineage>
</organism>
<feature type="region of interest" description="Disordered" evidence="1">
    <location>
        <begin position="94"/>
        <end position="126"/>
    </location>
</feature>
<accession>A0A0D1YQY5</accession>
<proteinExistence type="predicted"/>
<dbReference type="EMBL" id="KN846954">
    <property type="protein sequence ID" value="KIV77378.1"/>
    <property type="molecule type" value="Genomic_DNA"/>
</dbReference>
<gene>
    <name evidence="3" type="ORF">PV11_09176</name>
</gene>
<name>A0A0D1YQY5_9EURO</name>
<feature type="transmembrane region" description="Helical" evidence="2">
    <location>
        <begin position="20"/>
        <end position="41"/>
    </location>
</feature>
<dbReference type="AlphaFoldDB" id="A0A0D1YQY5"/>
<protein>
    <submittedName>
        <fullName evidence="3">Uncharacterized protein</fullName>
    </submittedName>
</protein>
<reference evidence="3 4" key="1">
    <citation type="submission" date="2015-01" db="EMBL/GenBank/DDBJ databases">
        <title>The Genome Sequence of Exophiala sideris CBS121828.</title>
        <authorList>
            <consortium name="The Broad Institute Genomics Platform"/>
            <person name="Cuomo C."/>
            <person name="de Hoog S."/>
            <person name="Gorbushina A."/>
            <person name="Stielow B."/>
            <person name="Teixiera M."/>
            <person name="Abouelleil A."/>
            <person name="Chapman S.B."/>
            <person name="Priest M."/>
            <person name="Young S.K."/>
            <person name="Wortman J."/>
            <person name="Nusbaum C."/>
            <person name="Birren B."/>
        </authorList>
    </citation>
    <scope>NUCLEOTIDE SEQUENCE [LARGE SCALE GENOMIC DNA]</scope>
    <source>
        <strain evidence="3 4">CBS 121828</strain>
    </source>
</reference>
<evidence type="ECO:0000313" key="4">
    <source>
        <dbReference type="Proteomes" id="UP000053599"/>
    </source>
</evidence>
<dbReference type="OrthoDB" id="3026777at2759"/>
<feature type="region of interest" description="Disordered" evidence="1">
    <location>
        <begin position="927"/>
        <end position="946"/>
    </location>
</feature>
<feature type="region of interest" description="Disordered" evidence="1">
    <location>
        <begin position="174"/>
        <end position="204"/>
    </location>
</feature>
<evidence type="ECO:0000313" key="3">
    <source>
        <dbReference type="EMBL" id="KIV77378.1"/>
    </source>
</evidence>
<keyword evidence="2" id="KW-1133">Transmembrane helix</keyword>
<keyword evidence="2" id="KW-0472">Membrane</keyword>
<feature type="region of interest" description="Disordered" evidence="1">
    <location>
        <begin position="318"/>
        <end position="376"/>
    </location>
</feature>
<keyword evidence="2" id="KW-0812">Transmembrane</keyword>
<evidence type="ECO:0000256" key="1">
    <source>
        <dbReference type="SAM" id="MobiDB-lite"/>
    </source>
</evidence>
<feature type="compositionally biased region" description="Basic and acidic residues" evidence="1">
    <location>
        <begin position="927"/>
        <end position="938"/>
    </location>
</feature>
<feature type="compositionally biased region" description="Polar residues" evidence="1">
    <location>
        <begin position="104"/>
        <end position="126"/>
    </location>
</feature>